<proteinExistence type="predicted"/>
<evidence type="ECO:0000313" key="1">
    <source>
        <dbReference type="EMBL" id="JAD21572.1"/>
    </source>
</evidence>
<reference evidence="1" key="2">
    <citation type="journal article" date="2015" name="Data Brief">
        <title>Shoot transcriptome of the giant reed, Arundo donax.</title>
        <authorList>
            <person name="Barrero R.A."/>
            <person name="Guerrero F.D."/>
            <person name="Moolhuijzen P."/>
            <person name="Goolsby J.A."/>
            <person name="Tidwell J."/>
            <person name="Bellgard S.E."/>
            <person name="Bellgard M.I."/>
        </authorList>
    </citation>
    <scope>NUCLEOTIDE SEQUENCE</scope>
    <source>
        <tissue evidence="1">Shoot tissue taken approximately 20 cm above the soil surface</tissue>
    </source>
</reference>
<reference evidence="1" key="1">
    <citation type="submission" date="2014-09" db="EMBL/GenBank/DDBJ databases">
        <authorList>
            <person name="Magalhaes I.L.F."/>
            <person name="Oliveira U."/>
            <person name="Santos F.R."/>
            <person name="Vidigal T.H.D.A."/>
            <person name="Brescovit A.D."/>
            <person name="Santos A.J."/>
        </authorList>
    </citation>
    <scope>NUCLEOTIDE SEQUENCE</scope>
    <source>
        <tissue evidence="1">Shoot tissue taken approximately 20 cm above the soil surface</tissue>
    </source>
</reference>
<dbReference type="AlphaFoldDB" id="A0A0A8YEI3"/>
<sequence length="29" mass="3379">MPCSNRIALRKLFFLSLLDPGARMTLWLD</sequence>
<accession>A0A0A8YEI3</accession>
<protein>
    <submittedName>
        <fullName evidence="1">Uncharacterized protein</fullName>
    </submittedName>
</protein>
<name>A0A0A8YEI3_ARUDO</name>
<dbReference type="EMBL" id="GBRH01276323">
    <property type="protein sequence ID" value="JAD21572.1"/>
    <property type="molecule type" value="Transcribed_RNA"/>
</dbReference>
<organism evidence="1">
    <name type="scientific">Arundo donax</name>
    <name type="common">Giant reed</name>
    <name type="synonym">Donax arundinaceus</name>
    <dbReference type="NCBI Taxonomy" id="35708"/>
    <lineage>
        <taxon>Eukaryota</taxon>
        <taxon>Viridiplantae</taxon>
        <taxon>Streptophyta</taxon>
        <taxon>Embryophyta</taxon>
        <taxon>Tracheophyta</taxon>
        <taxon>Spermatophyta</taxon>
        <taxon>Magnoliopsida</taxon>
        <taxon>Liliopsida</taxon>
        <taxon>Poales</taxon>
        <taxon>Poaceae</taxon>
        <taxon>PACMAD clade</taxon>
        <taxon>Arundinoideae</taxon>
        <taxon>Arundineae</taxon>
        <taxon>Arundo</taxon>
    </lineage>
</organism>